<feature type="region of interest" description="Disordered" evidence="1">
    <location>
        <begin position="398"/>
        <end position="419"/>
    </location>
</feature>
<name>A0A844GPQ6_9CHRO</name>
<evidence type="ECO:0000313" key="2">
    <source>
        <dbReference type="EMBL" id="MTF38467.1"/>
    </source>
</evidence>
<dbReference type="AlphaFoldDB" id="A0A844GPQ6"/>
<feature type="compositionally biased region" description="Polar residues" evidence="1">
    <location>
        <begin position="130"/>
        <end position="151"/>
    </location>
</feature>
<protein>
    <submittedName>
        <fullName evidence="2">Uncharacterized protein</fullName>
    </submittedName>
</protein>
<proteinExistence type="predicted"/>
<dbReference type="RefSeq" id="WP_155083333.1">
    <property type="nucleotide sequence ID" value="NZ_WMIA01000005.1"/>
</dbReference>
<feature type="region of interest" description="Disordered" evidence="1">
    <location>
        <begin position="121"/>
        <end position="155"/>
    </location>
</feature>
<organism evidence="2 3">
    <name type="scientific">Cyanobacterium aponinum 0216</name>
    <dbReference type="NCBI Taxonomy" id="2676140"/>
    <lineage>
        <taxon>Bacteria</taxon>
        <taxon>Bacillati</taxon>
        <taxon>Cyanobacteriota</taxon>
        <taxon>Cyanophyceae</taxon>
        <taxon>Oscillatoriophycideae</taxon>
        <taxon>Chroococcales</taxon>
        <taxon>Geminocystaceae</taxon>
        <taxon>Cyanobacterium</taxon>
    </lineage>
</organism>
<feature type="compositionally biased region" description="Low complexity" evidence="1">
    <location>
        <begin position="398"/>
        <end position="411"/>
    </location>
</feature>
<evidence type="ECO:0000256" key="1">
    <source>
        <dbReference type="SAM" id="MobiDB-lite"/>
    </source>
</evidence>
<evidence type="ECO:0000313" key="3">
    <source>
        <dbReference type="Proteomes" id="UP000437131"/>
    </source>
</evidence>
<reference evidence="2 3" key="1">
    <citation type="submission" date="2019-11" db="EMBL/GenBank/DDBJ databases">
        <title>Isolation of a new High Light Tolerant Cyanobacteria.</title>
        <authorList>
            <person name="Dobson Z."/>
            <person name="Vaughn N."/>
            <person name="Vaughn M."/>
            <person name="Fromme P."/>
            <person name="Mazor Y."/>
        </authorList>
    </citation>
    <scope>NUCLEOTIDE SEQUENCE [LARGE SCALE GENOMIC DNA]</scope>
    <source>
        <strain evidence="2 3">0216</strain>
    </source>
</reference>
<comment type="caution">
    <text evidence="2">The sequence shown here is derived from an EMBL/GenBank/DDBJ whole genome shotgun (WGS) entry which is preliminary data.</text>
</comment>
<accession>A0A844GPQ6</accession>
<dbReference type="Proteomes" id="UP000437131">
    <property type="component" value="Unassembled WGS sequence"/>
</dbReference>
<sequence>MLTNNQNKNQKKPLVTNFIRNLLPFGVRSQQGSTLPMAIGLGSAMMIVGAVAVMKGGQESTNTTSSEQTKQALAIAEGGVENTLYKFTQGEKGANKFLLLAKYDKKNGKWEAPTDEDVLKKLSNGKTDKSGNSVIEQANGCSEENGTTVLDTSKDPEDFYQPIISEAGTIFDGGTIGQDSFELLSSEYNKNDESTEFEIVGKKANNLAQAKYTVTVPVTITPPTIDTTSTPATAAGLMAKDMNTKGMAIFTNTSICTDPETGGNCGNDITISDASYCSDGVLGVDTNKNYSSLSSDEQGEYSQLEKMMGVDKNGFRAPDNKKPSNIIITSTEIPATPVAPSGAKILYVNMSTGAITSQTMANLPNKNVVASSSQWKNLFSSAFSNLWHWIDTPAYAQNNNSKNSKNSKNSNGSPTSGNTIRMDNKSVYIDLHEEPFASAFVEEMVDGELYHSIYIQAQNVDSVKDDINVVINKSELEKITINSKNIDAEKIIVRLYISENTSLGGNSAVNVYNGSDNRITGSTEDERKQIASLRIIGGNADGTPVGDLTWTMKGTVCIMGHIHAPTATVSLPQGNGCGNSGGQTPISLNTVAADEYGSGNYVSIGSSVGTPNVFGAIWVKNFTNSSNGASSAFYENPSLTQNLIAEFGNAYPSIGGSTEGNAQINLELTRKIVRETVN</sequence>
<gene>
    <name evidence="2" type="ORF">GGC33_05965</name>
</gene>
<dbReference type="EMBL" id="WMIA01000005">
    <property type="protein sequence ID" value="MTF38467.1"/>
    <property type="molecule type" value="Genomic_DNA"/>
</dbReference>